<proteinExistence type="predicted"/>
<dbReference type="RefSeq" id="WP_188457710.1">
    <property type="nucleotide sequence ID" value="NZ_BMGM01000002.1"/>
</dbReference>
<protein>
    <submittedName>
        <fullName evidence="1">Uncharacterized protein</fullName>
    </submittedName>
</protein>
<accession>A0ABQ1SCU3</accession>
<comment type="caution">
    <text evidence="1">The sequence shown here is derived from an EMBL/GenBank/DDBJ whole genome shotgun (WGS) entry which is preliminary data.</text>
</comment>
<sequence length="504" mass="60203">MNIEKILNGKKYRSLFDKLSDEFGKSPIDNKLSVLASLNYLNLLDQVIKEYQQKYKQQKDKYILDQLKPTLQFLISHLRFGENLALKDFENQNLKKTISELKVELTNKVKKEYSIKTLIKSYLEENHKQFKKQNDFFKIEFEKDPTNELKERDSKENKPFQESYVHLYNFLKNSLIPDYKNNNFQGYSIDMGMSYQTEYLVRFYLQNPSKEKYFKAIQYAINIIYLNKEPYHKFFLFRINFSENEIVQDFYSKNRIGVRFDTKADMEDWKNLNKGQKLKQQFAQRWNKLNQTVQENDVIIISSYKNSGSKVGIISQGTQFEKIGNENEFYTIFELEQTQEIDVEKFPFIQTLLPSNVTISPIYRKNYTLRKNIFPKVIVRIENNEFDDIALEIIASEWLRTEFAPKEYRLQYQLLKTGGNNKDIDIYGMTIGNEKLIAQVSSTKNSKTINDKIKKLEKYNGFKRVFFFNVDDQKTSEYEIIDLKRIISDLRNDNKYKKLIYELE</sequence>
<keyword evidence="2" id="KW-1185">Reference proteome</keyword>
<dbReference type="Proteomes" id="UP000599179">
    <property type="component" value="Unassembled WGS sequence"/>
</dbReference>
<evidence type="ECO:0000313" key="1">
    <source>
        <dbReference type="EMBL" id="GGE29047.1"/>
    </source>
</evidence>
<organism evidence="1 2">
    <name type="scientific">Psychroflexus planctonicus</name>
    <dbReference type="NCBI Taxonomy" id="1526575"/>
    <lineage>
        <taxon>Bacteria</taxon>
        <taxon>Pseudomonadati</taxon>
        <taxon>Bacteroidota</taxon>
        <taxon>Flavobacteriia</taxon>
        <taxon>Flavobacteriales</taxon>
        <taxon>Flavobacteriaceae</taxon>
        <taxon>Psychroflexus</taxon>
    </lineage>
</organism>
<reference evidence="2" key="1">
    <citation type="journal article" date="2019" name="Int. J. Syst. Evol. Microbiol.">
        <title>The Global Catalogue of Microorganisms (GCM) 10K type strain sequencing project: providing services to taxonomists for standard genome sequencing and annotation.</title>
        <authorList>
            <consortium name="The Broad Institute Genomics Platform"/>
            <consortium name="The Broad Institute Genome Sequencing Center for Infectious Disease"/>
            <person name="Wu L."/>
            <person name="Ma J."/>
        </authorList>
    </citation>
    <scope>NUCLEOTIDE SEQUENCE [LARGE SCALE GENOMIC DNA]</scope>
    <source>
        <strain evidence="2">CGMCC 1.12931</strain>
    </source>
</reference>
<gene>
    <name evidence="1" type="ORF">GCM10010832_07070</name>
</gene>
<name>A0ABQ1SCU3_9FLAO</name>
<dbReference type="EMBL" id="BMGM01000002">
    <property type="protein sequence ID" value="GGE29047.1"/>
    <property type="molecule type" value="Genomic_DNA"/>
</dbReference>
<evidence type="ECO:0000313" key="2">
    <source>
        <dbReference type="Proteomes" id="UP000599179"/>
    </source>
</evidence>